<name>A0A918NJK1_9PROT</name>
<dbReference type="Proteomes" id="UP000600865">
    <property type="component" value="Unassembled WGS sequence"/>
</dbReference>
<proteinExistence type="predicted"/>
<comment type="caution">
    <text evidence="1">The sequence shown here is derived from an EMBL/GenBank/DDBJ whole genome shotgun (WGS) entry which is preliminary data.</text>
</comment>
<gene>
    <name evidence="1" type="ORF">GCM10011309_23190</name>
</gene>
<dbReference type="AlphaFoldDB" id="A0A918NJK1"/>
<reference evidence="1 2" key="1">
    <citation type="journal article" date="2014" name="Int. J. Syst. Evol. Microbiol.">
        <title>Complete genome sequence of Corynebacterium casei LMG S-19264T (=DSM 44701T), isolated from a smear-ripened cheese.</title>
        <authorList>
            <consortium name="US DOE Joint Genome Institute (JGI-PGF)"/>
            <person name="Walter F."/>
            <person name="Albersmeier A."/>
            <person name="Kalinowski J."/>
            <person name="Ruckert C."/>
        </authorList>
    </citation>
    <scope>NUCLEOTIDE SEQUENCE [LARGE SCALE GENOMIC DNA]</scope>
    <source>
        <strain evidence="1 2">KCTC 23968</strain>
    </source>
</reference>
<evidence type="ECO:0000313" key="1">
    <source>
        <dbReference type="EMBL" id="GGX72256.1"/>
    </source>
</evidence>
<organism evidence="1 2">
    <name type="scientific">Litorimonas cladophorae</name>
    <dbReference type="NCBI Taxonomy" id="1220491"/>
    <lineage>
        <taxon>Bacteria</taxon>
        <taxon>Pseudomonadati</taxon>
        <taxon>Pseudomonadota</taxon>
        <taxon>Alphaproteobacteria</taxon>
        <taxon>Maricaulales</taxon>
        <taxon>Robiginitomaculaceae</taxon>
    </lineage>
</organism>
<accession>A0A918NJK1</accession>
<evidence type="ECO:0008006" key="3">
    <source>
        <dbReference type="Google" id="ProtNLM"/>
    </source>
</evidence>
<evidence type="ECO:0000313" key="2">
    <source>
        <dbReference type="Proteomes" id="UP000600865"/>
    </source>
</evidence>
<keyword evidence="2" id="KW-1185">Reference proteome</keyword>
<dbReference type="InterPro" id="IPR010710">
    <property type="entry name" value="DUF1289"/>
</dbReference>
<protein>
    <recommendedName>
        <fullName evidence="3">DUF1289 domain-containing protein</fullName>
    </recommendedName>
</protein>
<sequence length="70" mass="7593">MTSHLNTESPCKLICTLDILLGVCTACGRTRGDIAQWTRYSDAQRALANNEASKRMKAFAEADSGTEKGN</sequence>
<dbReference type="EMBL" id="BMYV01000002">
    <property type="protein sequence ID" value="GGX72256.1"/>
    <property type="molecule type" value="Genomic_DNA"/>
</dbReference>
<dbReference type="RefSeq" id="WP_189586038.1">
    <property type="nucleotide sequence ID" value="NZ_BMYV01000002.1"/>
</dbReference>
<dbReference type="Pfam" id="PF06945">
    <property type="entry name" value="DUF1289"/>
    <property type="match status" value="1"/>
</dbReference>